<organism evidence="1 2">
    <name type="scientific">Citrus unshiu</name>
    <name type="common">Satsuma mandarin</name>
    <name type="synonym">Citrus nobilis var. unshiu</name>
    <dbReference type="NCBI Taxonomy" id="55188"/>
    <lineage>
        <taxon>Eukaryota</taxon>
        <taxon>Viridiplantae</taxon>
        <taxon>Streptophyta</taxon>
        <taxon>Embryophyta</taxon>
        <taxon>Tracheophyta</taxon>
        <taxon>Spermatophyta</taxon>
        <taxon>Magnoliopsida</taxon>
        <taxon>eudicotyledons</taxon>
        <taxon>Gunneridae</taxon>
        <taxon>Pentapetalae</taxon>
        <taxon>rosids</taxon>
        <taxon>malvids</taxon>
        <taxon>Sapindales</taxon>
        <taxon>Rutaceae</taxon>
        <taxon>Aurantioideae</taxon>
        <taxon>Citrus</taxon>
    </lineage>
</organism>
<sequence length="115" mass="12780">MIVSRDHGTYGTSVGASIVGNRYKRIANLEKFWGSLKSLTMLILDGTAIRELPLSVEYLTGLVVLNFKDWQNLECLLSPISENLGKVDSLEELDISGTAIRQLPTLMFFNKMGSQ</sequence>
<dbReference type="Gene3D" id="3.80.10.10">
    <property type="entry name" value="Ribonuclease Inhibitor"/>
    <property type="match status" value="1"/>
</dbReference>
<keyword evidence="2" id="KW-1185">Reference proteome</keyword>
<dbReference type="SUPFAM" id="SSF52058">
    <property type="entry name" value="L domain-like"/>
    <property type="match status" value="1"/>
</dbReference>
<evidence type="ECO:0000313" key="2">
    <source>
        <dbReference type="Proteomes" id="UP000236630"/>
    </source>
</evidence>
<dbReference type="InterPro" id="IPR032675">
    <property type="entry name" value="LRR_dom_sf"/>
</dbReference>
<evidence type="ECO:0008006" key="3">
    <source>
        <dbReference type="Google" id="ProtNLM"/>
    </source>
</evidence>
<proteinExistence type="predicted"/>
<dbReference type="EMBL" id="BDQV01000860">
    <property type="protein sequence ID" value="GAY68340.1"/>
    <property type="molecule type" value="Genomic_DNA"/>
</dbReference>
<accession>A0A2H5QUN9</accession>
<comment type="caution">
    <text evidence="1">The sequence shown here is derived from an EMBL/GenBank/DDBJ whole genome shotgun (WGS) entry which is preliminary data.</text>
</comment>
<evidence type="ECO:0000313" key="1">
    <source>
        <dbReference type="EMBL" id="GAY68340.1"/>
    </source>
</evidence>
<dbReference type="Proteomes" id="UP000236630">
    <property type="component" value="Unassembled WGS sequence"/>
</dbReference>
<name>A0A2H5QUN9_CITUN</name>
<reference evidence="1 2" key="1">
    <citation type="journal article" date="2017" name="Front. Genet.">
        <title>Draft sequencing of the heterozygous diploid genome of Satsuma (Citrus unshiu Marc.) using a hybrid assembly approach.</title>
        <authorList>
            <person name="Shimizu T."/>
            <person name="Tanizawa Y."/>
            <person name="Mochizuki T."/>
            <person name="Nagasaki H."/>
            <person name="Yoshioka T."/>
            <person name="Toyoda A."/>
            <person name="Fujiyama A."/>
            <person name="Kaminuma E."/>
            <person name="Nakamura Y."/>
        </authorList>
    </citation>
    <scope>NUCLEOTIDE SEQUENCE [LARGE SCALE GENOMIC DNA]</scope>
    <source>
        <strain evidence="2">cv. Miyagawa wase</strain>
    </source>
</reference>
<gene>
    <name evidence="1" type="ORF">CUMW_263350</name>
</gene>
<dbReference type="AlphaFoldDB" id="A0A2H5QUN9"/>
<protein>
    <recommendedName>
        <fullName evidence="3">NB-ARC domain-containing protein</fullName>
    </recommendedName>
</protein>